<evidence type="ECO:0000313" key="4">
    <source>
        <dbReference type="Proteomes" id="UP000028534"/>
    </source>
</evidence>
<dbReference type="AlphaFoldDB" id="A0A084EIU8"/>
<gene>
    <name evidence="2" type="ORF">AX777_23515</name>
    <name evidence="1" type="ORF">CP98_03065</name>
    <name evidence="3" type="ORF">GS397_08090</name>
</gene>
<reference evidence="1 4" key="1">
    <citation type="submission" date="2014-03" db="EMBL/GenBank/DDBJ databases">
        <title>Genome sequence of Sphingobium yanoikuyae B1.</title>
        <authorList>
            <person name="Gan H.M."/>
            <person name="Gan H.Y."/>
            <person name="Savka M.A."/>
        </authorList>
    </citation>
    <scope>NUCLEOTIDE SEQUENCE [LARGE SCALE GENOMIC DNA]</scope>
    <source>
        <strain evidence="1 4">B1</strain>
    </source>
</reference>
<dbReference type="EMBL" id="LSTR01000081">
    <property type="protein sequence ID" value="OAH38613.1"/>
    <property type="molecule type" value="Genomic_DNA"/>
</dbReference>
<name>A0A084EIU8_SPHYA</name>
<dbReference type="PATRIC" id="fig|13690.10.peg.3144"/>
<dbReference type="eggNOG" id="ENOG5031CQ9">
    <property type="taxonomic scope" value="Bacteria"/>
</dbReference>
<sequence length="100" mass="11053">MPRINIRLKDALHERLVSGARSARLSLPEYVRDILDRFEGIDAGGYHGRFDEVQATLIQVFAILAASVGTRRPDILQKGMDDARALLLERGLLAPEDGAL</sequence>
<dbReference type="Proteomes" id="UP000464086">
    <property type="component" value="Chromosome"/>
</dbReference>
<dbReference type="OrthoDB" id="7451551at2"/>
<evidence type="ECO:0000313" key="2">
    <source>
        <dbReference type="EMBL" id="OAH38613.1"/>
    </source>
</evidence>
<proteinExistence type="predicted"/>
<dbReference type="STRING" id="13690.AX777_23515"/>
<dbReference type="Proteomes" id="UP000028534">
    <property type="component" value="Unassembled WGS sequence"/>
</dbReference>
<protein>
    <submittedName>
        <fullName evidence="1">CopG family transcriptional regulator</fullName>
    </submittedName>
</protein>
<dbReference type="Proteomes" id="UP000077262">
    <property type="component" value="Unassembled WGS sequence"/>
</dbReference>
<dbReference type="EMBL" id="JGVR01000019">
    <property type="protein sequence ID" value="KEZ17890.1"/>
    <property type="molecule type" value="Genomic_DNA"/>
</dbReference>
<evidence type="ECO:0000313" key="6">
    <source>
        <dbReference type="Proteomes" id="UP000464086"/>
    </source>
</evidence>
<dbReference type="EMBL" id="CP047218">
    <property type="protein sequence ID" value="QHD67017.1"/>
    <property type="molecule type" value="Genomic_DNA"/>
</dbReference>
<evidence type="ECO:0000313" key="5">
    <source>
        <dbReference type="Proteomes" id="UP000077262"/>
    </source>
</evidence>
<reference evidence="2 5" key="2">
    <citation type="submission" date="2016-02" db="EMBL/GenBank/DDBJ databases">
        <authorList>
            <person name="Wen L."/>
            <person name="He K."/>
            <person name="Yang H."/>
        </authorList>
    </citation>
    <scope>NUCLEOTIDE SEQUENCE [LARGE SCALE GENOMIC DNA]</scope>
    <source>
        <strain evidence="2 5">CD09_2</strain>
    </source>
</reference>
<evidence type="ECO:0000313" key="3">
    <source>
        <dbReference type="EMBL" id="QHD67017.1"/>
    </source>
</evidence>
<evidence type="ECO:0000313" key="1">
    <source>
        <dbReference type="EMBL" id="KEZ17890.1"/>
    </source>
</evidence>
<organism evidence="1 4">
    <name type="scientific">Sphingobium yanoikuyae</name>
    <name type="common">Sphingomonas yanoikuyae</name>
    <dbReference type="NCBI Taxonomy" id="13690"/>
    <lineage>
        <taxon>Bacteria</taxon>
        <taxon>Pseudomonadati</taxon>
        <taxon>Pseudomonadota</taxon>
        <taxon>Alphaproteobacteria</taxon>
        <taxon>Sphingomonadales</taxon>
        <taxon>Sphingomonadaceae</taxon>
        <taxon>Sphingobium</taxon>
    </lineage>
</organism>
<dbReference type="RefSeq" id="WP_037520608.1">
    <property type="nucleotide sequence ID" value="NZ_CP047218.1"/>
</dbReference>
<accession>A0A084EIU8</accession>
<reference evidence="3 6" key="3">
    <citation type="submission" date="2019-12" db="EMBL/GenBank/DDBJ databases">
        <title>Functional and genomic insights into the Sphingobium yanoikuyae YC-JY1, a bacterium efficiently degrading bisphenol A.</title>
        <authorList>
            <person name="Jia Y."/>
            <person name="Li X."/>
            <person name="Wang J."/>
            <person name="Eltoukhy A."/>
            <person name="Lamraoui I."/>
            <person name="Yan Y."/>
        </authorList>
    </citation>
    <scope>NUCLEOTIDE SEQUENCE [LARGE SCALE GENOMIC DNA]</scope>
    <source>
        <strain evidence="3 6">YC-JY1</strain>
    </source>
</reference>